<gene>
    <name evidence="1" type="ORF">CWE21_01725</name>
</gene>
<dbReference type="RefSeq" id="WP_126832540.1">
    <property type="nucleotide sequence ID" value="NZ_PIPT01000001.1"/>
</dbReference>
<keyword evidence="2" id="KW-1185">Reference proteome</keyword>
<protein>
    <submittedName>
        <fullName evidence="1">Uncharacterized protein</fullName>
    </submittedName>
</protein>
<dbReference type="AlphaFoldDB" id="A0A432XQ32"/>
<comment type="caution">
    <text evidence="1">The sequence shown here is derived from an EMBL/GenBank/DDBJ whole genome shotgun (WGS) entry which is preliminary data.</text>
</comment>
<sequence length="141" mass="16433">MLRNSDYCTLFASVFGFNWRKAAEYFGVCERTIHRWYDANKAPVVIVKYLLIMERGYLPLEGCFAHWRIEGDKIRTPYGVVLAADIEFIYQYKWAARQYQRLLRERPGQLHDAECKLRNALSQAQRMLDELGFGADITGTG</sequence>
<dbReference type="OrthoDB" id="6237997at2"/>
<dbReference type="Proteomes" id="UP000286678">
    <property type="component" value="Unassembled WGS sequence"/>
</dbReference>
<name>A0A432XQ32_9GAMM</name>
<accession>A0A432XQ32</accession>
<organism evidence="1 2">
    <name type="scientific">Pseudidiomarina aquimaris</name>
    <dbReference type="NCBI Taxonomy" id="641841"/>
    <lineage>
        <taxon>Bacteria</taxon>
        <taxon>Pseudomonadati</taxon>
        <taxon>Pseudomonadota</taxon>
        <taxon>Gammaproteobacteria</taxon>
        <taxon>Alteromonadales</taxon>
        <taxon>Idiomarinaceae</taxon>
        <taxon>Pseudidiomarina</taxon>
    </lineage>
</organism>
<proteinExistence type="predicted"/>
<reference evidence="2" key="1">
    <citation type="journal article" date="2018" name="Front. Microbiol.">
        <title>Genome-Based Analysis Reveals the Taxonomy and Diversity of the Family Idiomarinaceae.</title>
        <authorList>
            <person name="Liu Y."/>
            <person name="Lai Q."/>
            <person name="Shao Z."/>
        </authorList>
    </citation>
    <scope>NUCLEOTIDE SEQUENCE [LARGE SCALE GENOMIC DNA]</scope>
    <source>
        <strain evidence="2">SW15</strain>
    </source>
</reference>
<evidence type="ECO:0000313" key="1">
    <source>
        <dbReference type="EMBL" id="RUO50839.1"/>
    </source>
</evidence>
<dbReference type="EMBL" id="PIPT01000001">
    <property type="protein sequence ID" value="RUO50839.1"/>
    <property type="molecule type" value="Genomic_DNA"/>
</dbReference>
<evidence type="ECO:0000313" key="2">
    <source>
        <dbReference type="Proteomes" id="UP000286678"/>
    </source>
</evidence>